<gene>
    <name evidence="3" type="ORF">M3N55_00475</name>
</gene>
<dbReference type="PROSITE" id="PS51332">
    <property type="entry name" value="B12_BINDING"/>
    <property type="match status" value="1"/>
</dbReference>
<evidence type="ECO:0000313" key="3">
    <source>
        <dbReference type="EMBL" id="MCL1627194.1"/>
    </source>
</evidence>
<dbReference type="InterPro" id="IPR006158">
    <property type="entry name" value="Cobalamin-bd"/>
</dbReference>
<name>A0ABT0LX59_9RHOB</name>
<comment type="caution">
    <text evidence="3">The sequence shown here is derived from an EMBL/GenBank/DDBJ whole genome shotgun (WGS) entry which is preliminary data.</text>
</comment>
<dbReference type="InterPro" id="IPR036724">
    <property type="entry name" value="Cobalamin-bd_sf"/>
</dbReference>
<dbReference type="Proteomes" id="UP001202550">
    <property type="component" value="Unassembled WGS sequence"/>
</dbReference>
<feature type="domain" description="B12-binding" evidence="2">
    <location>
        <begin position="145"/>
        <end position="278"/>
    </location>
</feature>
<protein>
    <submittedName>
        <fullName evidence="3">Cobalamin B12-binding domain-containing protein</fullName>
    </submittedName>
</protein>
<sequence length="278" mass="29809">MIEPTPGANCEDDVDHHGQTDRRDDGGSGGALTQFALRVVSELRRNTPIETGVPQDDVLSLLLRHALNGNTEPLGSLYNEMKRRGIAAEEIIDTYFPAAISRIGNEWHEGDLDILQATLRMSRLQALLRELGRAWVSDSVGGPGGPRVLLALPGGEQHTLGAMVAANQMRRIGVSVCVCLVPNSSLLEQKLLNNRFDAVFVSASNRSCLASCVELVKKIRRLPLGDLPVVLGGGILKELQDDMDLKALANHVGADMATSDVTKALAVCGFSNKAQAAE</sequence>
<dbReference type="EMBL" id="JALZWP010000001">
    <property type="protein sequence ID" value="MCL1627194.1"/>
    <property type="molecule type" value="Genomic_DNA"/>
</dbReference>
<reference evidence="3 4" key="1">
    <citation type="submission" date="2022-05" db="EMBL/GenBank/DDBJ databases">
        <title>Seasonal and diel survey of microbial diversity of the Tyrrhenian coast.</title>
        <authorList>
            <person name="Gattoni G."/>
            <person name="Corral P."/>
        </authorList>
    </citation>
    <scope>NUCLEOTIDE SEQUENCE [LARGE SCALE GENOMIC DNA]</scope>
    <source>
        <strain evidence="3 4">V10</strain>
    </source>
</reference>
<accession>A0ABT0LX59</accession>
<proteinExistence type="predicted"/>
<feature type="compositionally biased region" description="Basic and acidic residues" evidence="1">
    <location>
        <begin position="14"/>
        <end position="26"/>
    </location>
</feature>
<dbReference type="RefSeq" id="WP_249055348.1">
    <property type="nucleotide sequence ID" value="NZ_JALZWP010000001.1"/>
</dbReference>
<organism evidence="3 4">
    <name type="scientific">Roseinatronobacter domitianus</name>
    <dbReference type="NCBI Taxonomy" id="2940293"/>
    <lineage>
        <taxon>Bacteria</taxon>
        <taxon>Pseudomonadati</taxon>
        <taxon>Pseudomonadota</taxon>
        <taxon>Alphaproteobacteria</taxon>
        <taxon>Rhodobacterales</taxon>
        <taxon>Paracoccaceae</taxon>
        <taxon>Roseinatronobacter</taxon>
    </lineage>
</organism>
<feature type="region of interest" description="Disordered" evidence="1">
    <location>
        <begin position="1"/>
        <end position="30"/>
    </location>
</feature>
<keyword evidence="4" id="KW-1185">Reference proteome</keyword>
<dbReference type="SUPFAM" id="SSF52242">
    <property type="entry name" value="Cobalamin (vitamin B12)-binding domain"/>
    <property type="match status" value="1"/>
</dbReference>
<evidence type="ECO:0000313" key="4">
    <source>
        <dbReference type="Proteomes" id="UP001202550"/>
    </source>
</evidence>
<evidence type="ECO:0000259" key="2">
    <source>
        <dbReference type="PROSITE" id="PS51332"/>
    </source>
</evidence>
<evidence type="ECO:0000256" key="1">
    <source>
        <dbReference type="SAM" id="MobiDB-lite"/>
    </source>
</evidence>
<dbReference type="Gene3D" id="3.40.50.280">
    <property type="entry name" value="Cobalamin-binding domain"/>
    <property type="match status" value="1"/>
</dbReference>